<sequence>LGRQKGIRLYQFLEAPLTRRFGKDWYDEFKTACEAYIEQFEK</sequence>
<dbReference type="EMBL" id="DVMS01000106">
    <property type="protein sequence ID" value="HIU38762.1"/>
    <property type="molecule type" value="Genomic_DNA"/>
</dbReference>
<feature type="non-terminal residue" evidence="1">
    <location>
        <position position="1"/>
    </location>
</feature>
<gene>
    <name evidence="1" type="ORF">IAD18_03725</name>
</gene>
<reference evidence="1" key="1">
    <citation type="submission" date="2020-10" db="EMBL/GenBank/DDBJ databases">
        <authorList>
            <person name="Gilroy R."/>
        </authorList>
    </citation>
    <scope>NUCLEOTIDE SEQUENCE</scope>
    <source>
        <strain evidence="1">17073</strain>
    </source>
</reference>
<name>A0A9D1IK56_9BACT</name>
<organism evidence="1 2">
    <name type="scientific">Candidatus Limisoma intestinavium</name>
    <dbReference type="NCBI Taxonomy" id="2840856"/>
    <lineage>
        <taxon>Bacteria</taxon>
        <taxon>Pseudomonadati</taxon>
        <taxon>Bacteroidota</taxon>
        <taxon>Bacteroidia</taxon>
        <taxon>Bacteroidales</taxon>
        <taxon>Candidatus Limisoma</taxon>
    </lineage>
</organism>
<accession>A0A9D1IK56</accession>
<dbReference type="AlphaFoldDB" id="A0A9D1IK56"/>
<comment type="caution">
    <text evidence="1">The sequence shown here is derived from an EMBL/GenBank/DDBJ whole genome shotgun (WGS) entry which is preliminary data.</text>
</comment>
<dbReference type="Proteomes" id="UP000824076">
    <property type="component" value="Unassembled WGS sequence"/>
</dbReference>
<proteinExistence type="predicted"/>
<evidence type="ECO:0000313" key="2">
    <source>
        <dbReference type="Proteomes" id="UP000824076"/>
    </source>
</evidence>
<evidence type="ECO:0000313" key="1">
    <source>
        <dbReference type="EMBL" id="HIU38762.1"/>
    </source>
</evidence>
<protein>
    <submittedName>
        <fullName evidence="1">DUF3109 domain-containing protein</fullName>
    </submittedName>
</protein>
<reference evidence="1" key="2">
    <citation type="journal article" date="2021" name="PeerJ">
        <title>Extensive microbial diversity within the chicken gut microbiome revealed by metagenomics and culture.</title>
        <authorList>
            <person name="Gilroy R."/>
            <person name="Ravi A."/>
            <person name="Getino M."/>
            <person name="Pursley I."/>
            <person name="Horton D.L."/>
            <person name="Alikhan N.F."/>
            <person name="Baker D."/>
            <person name="Gharbi K."/>
            <person name="Hall N."/>
            <person name="Watson M."/>
            <person name="Adriaenssens E.M."/>
            <person name="Foster-Nyarko E."/>
            <person name="Jarju S."/>
            <person name="Secka A."/>
            <person name="Antonio M."/>
            <person name="Oren A."/>
            <person name="Chaudhuri R.R."/>
            <person name="La Ragione R."/>
            <person name="Hildebrand F."/>
            <person name="Pallen M.J."/>
        </authorList>
    </citation>
    <scope>NUCLEOTIDE SEQUENCE</scope>
    <source>
        <strain evidence="1">17073</strain>
    </source>
</reference>